<dbReference type="InterPro" id="IPR048270">
    <property type="entry name" value="PNMA_C"/>
</dbReference>
<dbReference type="Proteomes" id="UP000694863">
    <property type="component" value="Unplaced"/>
</dbReference>
<evidence type="ECO:0000256" key="1">
    <source>
        <dbReference type="SAM" id="MobiDB-lite"/>
    </source>
</evidence>
<feature type="domain" description="Paraneoplastic antigen Ma-like C-terminal" evidence="2">
    <location>
        <begin position="379"/>
        <end position="540"/>
    </location>
</feature>
<dbReference type="GeneID" id="115873972"/>
<organism evidence="4 5">
    <name type="scientific">Echinops telfairi</name>
    <name type="common">Lesser hedgehog tenrec</name>
    <dbReference type="NCBI Taxonomy" id="9371"/>
    <lineage>
        <taxon>Eukaryota</taxon>
        <taxon>Metazoa</taxon>
        <taxon>Chordata</taxon>
        <taxon>Craniata</taxon>
        <taxon>Vertebrata</taxon>
        <taxon>Euteleostomi</taxon>
        <taxon>Mammalia</taxon>
        <taxon>Eutheria</taxon>
        <taxon>Afrotheria</taxon>
        <taxon>Tenrecidae</taxon>
        <taxon>Tenrecinae</taxon>
        <taxon>Echinops</taxon>
    </lineage>
</organism>
<feature type="compositionally biased region" description="Basic and acidic residues" evidence="1">
    <location>
        <begin position="553"/>
        <end position="576"/>
    </location>
</feature>
<dbReference type="Pfam" id="PF20846">
    <property type="entry name" value="PNMA_N"/>
    <property type="match status" value="1"/>
</dbReference>
<sequence>MALVMLRDWCRWMGANAQRSLLLLGIPEDCGEDEFQEAVRASLWPLGPCRVLGKVFRKELGTRVALVEFSDYLNRSMIPQQIPGKGGPWKVVYLPQVPDAELQGRVVMTTQPQGREVASRAGETGAAGEVGAGAAAEAVAAVEAGAPDEVGDSGTAGQVRAAGEAGTAGEEETADEEGTAGVTGAEHVADVAGEAGAASGMGLENVAGAAGERKAEHVREAVGETGAPVKVEVAGEAGVPGETGPTGEEGAEKVTEAAGDAGAPGEVEVEGEAGDPGEVETASEAGDPGEVEAAGEAGDPGEVEAAGEAGAVGEARVENAAGAVRDAGYEAVAAMLGLAAALGEAGDEAEAEAEAWAQQWRNALQPMLESLGYQELRPFSGREELGPEEQPFEAWLEHAYDMLHLWRHVSEREKRRRLVECLSSPALDLLYGLLAEDPSLPAQDCLVAMVQVFGTQDTHMTARIKFLTCTQQPGETLFDFVMRQEGLLQTAMEKGAVHPAVADQVRLRQVLTRGRPNVTLYNKLRHMRMEGQPPGFVGLLRLVRETEAWEAAQARRDQSQTEERVTPAYEDAKESPANENADQVDPANGGFKEADPAKEDVDQVEQANKDAHLAAMANDSVAQTALATEDATKTATAVDKAGATDTAAPGIDHEESTPAPVQVGSAPGVGPGGTGCGHEGLVQAGDPEAMEAEAAAAEVPGERLQPILEEPENEGKAGDASLPESSECSSSDQ</sequence>
<dbReference type="PANTHER" id="PTHR23095">
    <property type="entry name" value="PARANEOPLASTIC ANTIGEN"/>
    <property type="match status" value="1"/>
</dbReference>
<keyword evidence="4" id="KW-1185">Reference proteome</keyword>
<evidence type="ECO:0000313" key="4">
    <source>
        <dbReference type="Proteomes" id="UP000694863"/>
    </source>
</evidence>
<protein>
    <submittedName>
        <fullName evidence="5">Paraneoplastic antigen Ma6F-like</fullName>
    </submittedName>
</protein>
<evidence type="ECO:0000313" key="5">
    <source>
        <dbReference type="RefSeq" id="XP_030744886.1"/>
    </source>
</evidence>
<evidence type="ECO:0000259" key="3">
    <source>
        <dbReference type="Pfam" id="PF20846"/>
    </source>
</evidence>
<feature type="compositionally biased region" description="Basic and acidic residues" evidence="1">
    <location>
        <begin position="592"/>
        <end position="604"/>
    </location>
</feature>
<feature type="region of interest" description="Disordered" evidence="1">
    <location>
        <begin position="256"/>
        <end position="302"/>
    </location>
</feature>
<dbReference type="PANTHER" id="PTHR23095:SF20">
    <property type="entry name" value="PARANEOPLASTIC ANTIGEN MA6E"/>
    <property type="match status" value="1"/>
</dbReference>
<feature type="region of interest" description="Disordered" evidence="1">
    <location>
        <begin position="553"/>
        <end position="604"/>
    </location>
</feature>
<accession>A0ABM1VNL9</accession>
<feature type="compositionally biased region" description="Low complexity" evidence="1">
    <location>
        <begin position="721"/>
        <end position="733"/>
    </location>
</feature>
<feature type="domain" description="Paraneoplastic antigen Ma-like N-terminal" evidence="3">
    <location>
        <begin position="1"/>
        <end position="92"/>
    </location>
</feature>
<feature type="compositionally biased region" description="Low complexity" evidence="1">
    <location>
        <begin position="284"/>
        <end position="297"/>
    </location>
</feature>
<evidence type="ECO:0000259" key="2">
    <source>
        <dbReference type="Pfam" id="PF14893"/>
    </source>
</evidence>
<feature type="compositionally biased region" description="Acidic residues" evidence="1">
    <location>
        <begin position="169"/>
        <end position="178"/>
    </location>
</feature>
<proteinExistence type="predicted"/>
<dbReference type="InterPro" id="IPR048271">
    <property type="entry name" value="PNMA_N"/>
</dbReference>
<feature type="compositionally biased region" description="Low complexity" evidence="1">
    <location>
        <begin position="256"/>
        <end position="266"/>
    </location>
</feature>
<feature type="compositionally biased region" description="Gly residues" evidence="1">
    <location>
        <begin position="667"/>
        <end position="678"/>
    </location>
</feature>
<feature type="region of interest" description="Disordered" evidence="1">
    <location>
        <begin position="148"/>
        <end position="181"/>
    </location>
</feature>
<dbReference type="InterPro" id="IPR026523">
    <property type="entry name" value="PNMA"/>
</dbReference>
<gene>
    <name evidence="5" type="primary">LOC115873972</name>
</gene>
<dbReference type="Pfam" id="PF14893">
    <property type="entry name" value="PNMA"/>
    <property type="match status" value="1"/>
</dbReference>
<name>A0ABM1VNL9_ECHTE</name>
<dbReference type="RefSeq" id="XP_030744886.1">
    <property type="nucleotide sequence ID" value="XM_030889026.2"/>
</dbReference>
<feature type="region of interest" description="Disordered" evidence="1">
    <location>
        <begin position="644"/>
        <end position="733"/>
    </location>
</feature>
<reference evidence="5" key="1">
    <citation type="submission" date="2025-08" db="UniProtKB">
        <authorList>
            <consortium name="RefSeq"/>
        </authorList>
    </citation>
    <scope>IDENTIFICATION</scope>
</reference>
<feature type="compositionally biased region" description="Acidic residues" evidence="1">
    <location>
        <begin position="267"/>
        <end position="278"/>
    </location>
</feature>